<reference evidence="5" key="1">
    <citation type="submission" date="2024-09" db="EMBL/GenBank/DDBJ databases">
        <authorList>
            <person name="Sun Q."/>
        </authorList>
    </citation>
    <scope>NUCLEOTIDE SEQUENCE [LARGE SCALE GENOMIC DNA]</scope>
    <source>
        <strain evidence="5">JCM 31273</strain>
    </source>
</reference>
<dbReference type="InterPro" id="IPR013517">
    <property type="entry name" value="FG-GAP"/>
</dbReference>
<feature type="region of interest" description="Disordered" evidence="4">
    <location>
        <begin position="23"/>
        <end position="84"/>
    </location>
</feature>
<accession>A0ABD5MNK8</accession>
<evidence type="ECO:0000313" key="5">
    <source>
        <dbReference type="EMBL" id="MFB9825426.1"/>
    </source>
</evidence>
<keyword evidence="3" id="KW-0325">Glycoprotein</keyword>
<evidence type="ECO:0000256" key="1">
    <source>
        <dbReference type="ARBA" id="ARBA00022729"/>
    </source>
</evidence>
<dbReference type="PANTHER" id="PTHR36220">
    <property type="entry name" value="UNNAMED PRODUCT"/>
    <property type="match status" value="1"/>
</dbReference>
<protein>
    <submittedName>
        <fullName evidence="5">FG-GAP repeat protein</fullName>
    </submittedName>
</protein>
<dbReference type="InterPro" id="IPR011043">
    <property type="entry name" value="Gal_Oxase/kelch_b-propeller"/>
</dbReference>
<dbReference type="GeneID" id="67211344"/>
<dbReference type="InterPro" id="IPR028994">
    <property type="entry name" value="Integrin_alpha_N"/>
</dbReference>
<organism evidence="5 6">
    <name type="scientific">Halobaculum roseum</name>
    <dbReference type="NCBI Taxonomy" id="2175149"/>
    <lineage>
        <taxon>Archaea</taxon>
        <taxon>Methanobacteriati</taxon>
        <taxon>Methanobacteriota</taxon>
        <taxon>Stenosarchaea group</taxon>
        <taxon>Halobacteria</taxon>
        <taxon>Halobacteriales</taxon>
        <taxon>Haloferacaceae</taxon>
        <taxon>Halobaculum</taxon>
    </lineage>
</organism>
<dbReference type="PANTHER" id="PTHR36220:SF1">
    <property type="entry name" value="GAMMA TUBULIN COMPLEX COMPONENT C-TERMINAL DOMAIN-CONTAINING PROTEIN"/>
    <property type="match status" value="1"/>
</dbReference>
<dbReference type="InterPro" id="IPR013519">
    <property type="entry name" value="Int_alpha_beta-p"/>
</dbReference>
<dbReference type="EMBL" id="JBHMAJ010000009">
    <property type="protein sequence ID" value="MFB9825426.1"/>
    <property type="molecule type" value="Genomic_DNA"/>
</dbReference>
<gene>
    <name evidence="5" type="ORF">ACFFOL_14745</name>
</gene>
<dbReference type="SUPFAM" id="SSF50965">
    <property type="entry name" value="Galactose oxidase, central domain"/>
    <property type="match status" value="1"/>
</dbReference>
<dbReference type="Proteomes" id="UP001589595">
    <property type="component" value="Unassembled WGS sequence"/>
</dbReference>
<dbReference type="PROSITE" id="PS51470">
    <property type="entry name" value="FG_GAP"/>
    <property type="match status" value="1"/>
</dbReference>
<evidence type="ECO:0000256" key="3">
    <source>
        <dbReference type="ARBA" id="ARBA00023180"/>
    </source>
</evidence>
<comment type="caution">
    <text evidence="5">The sequence shown here is derived from an EMBL/GenBank/DDBJ whole genome shotgun (WGS) entry which is preliminary data.</text>
</comment>
<dbReference type="Gene3D" id="2.130.10.130">
    <property type="entry name" value="Integrin alpha, N-terminal"/>
    <property type="match status" value="1"/>
</dbReference>
<name>A0ABD5MNK8_9EURY</name>
<keyword evidence="2" id="KW-0677">Repeat</keyword>
<evidence type="ECO:0000313" key="6">
    <source>
        <dbReference type="Proteomes" id="UP001589595"/>
    </source>
</evidence>
<sequence length="444" mass="44983">MVPRRVLLRAVAASAVGALAGCAGLTDDGDPAEPTDGRSAEPTATDATPTATAEPTTTLTATRTPEPRTATATPNTPATPTTGVASERELGAGVDGFGRAVALSEAAAIVVAEGHGAYAFDAAGGWEGPTLLSPEATDDEGFGGHGVSAAMVDTRAVIGGPSAGPDPNGGAMYLFERNDGEWVQQRRFGSAGDDDTDEFGRSVAFDGSRIVVGDVHRPYTMVPWTGGVEVFAIADGEWRREASLGTDASDLFGTAVAVDGDVLLVGAPYADPDDDDRTTGAVYAYEFTDGEWERRATLSPAEFDGGEHVGQSVALDGDRAVVGAPGDGDGSAVVYEREGREWTLQTVLPAPGGDAEGGFGDVVATADGTAVVAAPDAVEGGRAYAVPGDDWSDPVRLAADVDPDAEFGADVALAGDAALVGAPVSDDASDAYLYDLSSLPNGET</sequence>
<dbReference type="RefSeq" id="WP_222921247.1">
    <property type="nucleotide sequence ID" value="NZ_CP082286.1"/>
</dbReference>
<feature type="compositionally biased region" description="Low complexity" evidence="4">
    <location>
        <begin position="40"/>
        <end position="82"/>
    </location>
</feature>
<evidence type="ECO:0000256" key="4">
    <source>
        <dbReference type="SAM" id="MobiDB-lite"/>
    </source>
</evidence>
<keyword evidence="6" id="KW-1185">Reference proteome</keyword>
<evidence type="ECO:0000256" key="2">
    <source>
        <dbReference type="ARBA" id="ARBA00022737"/>
    </source>
</evidence>
<dbReference type="AlphaFoldDB" id="A0ABD5MNK8"/>
<dbReference type="Pfam" id="PF14312">
    <property type="entry name" value="FG-GAP_2"/>
    <property type="match status" value="3"/>
</dbReference>
<dbReference type="PROSITE" id="PS51257">
    <property type="entry name" value="PROKAR_LIPOPROTEIN"/>
    <property type="match status" value="1"/>
</dbReference>
<proteinExistence type="predicted"/>
<keyword evidence="1" id="KW-0732">Signal</keyword>